<organism evidence="3 4">
    <name type="scientific">Trichuris suis</name>
    <name type="common">pig whipworm</name>
    <dbReference type="NCBI Taxonomy" id="68888"/>
    <lineage>
        <taxon>Eukaryota</taxon>
        <taxon>Metazoa</taxon>
        <taxon>Ecdysozoa</taxon>
        <taxon>Nematoda</taxon>
        <taxon>Enoplea</taxon>
        <taxon>Dorylaimia</taxon>
        <taxon>Trichinellida</taxon>
        <taxon>Trichuridae</taxon>
        <taxon>Trichuris</taxon>
    </lineage>
</organism>
<accession>A0A085LPJ4</accession>
<evidence type="ECO:0000256" key="1">
    <source>
        <dbReference type="SAM" id="MobiDB-lite"/>
    </source>
</evidence>
<evidence type="ECO:0000313" key="4">
    <source>
        <dbReference type="Proteomes" id="UP000030764"/>
    </source>
</evidence>
<gene>
    <name evidence="3" type="ORF">M513_12248</name>
    <name evidence="2" type="ORF">M513_14071</name>
</gene>
<proteinExistence type="predicted"/>
<dbReference type="AlphaFoldDB" id="A0A085LPJ4"/>
<name>A0A085LPJ4_9BILA</name>
<dbReference type="EMBL" id="KL363349">
    <property type="protein sequence ID" value="KFD46890.1"/>
    <property type="molecule type" value="Genomic_DNA"/>
</dbReference>
<feature type="region of interest" description="Disordered" evidence="1">
    <location>
        <begin position="1"/>
        <end position="32"/>
    </location>
</feature>
<protein>
    <submittedName>
        <fullName evidence="3">Uncharacterized protein</fullName>
    </submittedName>
</protein>
<dbReference type="Proteomes" id="UP000030764">
    <property type="component" value="Unassembled WGS sequence"/>
</dbReference>
<evidence type="ECO:0000313" key="3">
    <source>
        <dbReference type="EMBL" id="KFD46890.1"/>
    </source>
</evidence>
<sequence>MLMCWASSGRNHEASSIIEPPPSSATPRASPLASTQTLALSPETSHVPCAGSCFFTLAAISSRNDRMAPFSTGSFHVLVTALMTLLAKAAATLSQPHTGKWPTS</sequence>
<keyword evidence="4" id="KW-1185">Reference proteome</keyword>
<reference evidence="3 4" key="1">
    <citation type="journal article" date="2014" name="Nat. Genet.">
        <title>Genome and transcriptome of the porcine whipworm Trichuris suis.</title>
        <authorList>
            <person name="Jex A.R."/>
            <person name="Nejsum P."/>
            <person name="Schwarz E.M."/>
            <person name="Hu L."/>
            <person name="Young N.D."/>
            <person name="Hall R.S."/>
            <person name="Korhonen P.K."/>
            <person name="Liao S."/>
            <person name="Thamsborg S."/>
            <person name="Xia J."/>
            <person name="Xu P."/>
            <person name="Wang S."/>
            <person name="Scheerlinck J.P."/>
            <person name="Hofmann A."/>
            <person name="Sternberg P.W."/>
            <person name="Wang J."/>
            <person name="Gasser R.B."/>
        </authorList>
    </citation>
    <scope>NUCLEOTIDE SEQUENCE [LARGE SCALE GENOMIC DNA]</scope>
    <source>
        <strain evidence="3">DCEP-RM93M</strain>
    </source>
</reference>
<evidence type="ECO:0000313" key="2">
    <source>
        <dbReference type="EMBL" id="KFD45050.1"/>
    </source>
</evidence>
<dbReference type="EMBL" id="KL363841">
    <property type="protein sequence ID" value="KFD45050.1"/>
    <property type="molecule type" value="Genomic_DNA"/>
</dbReference>